<dbReference type="InterPro" id="IPR000873">
    <property type="entry name" value="AMP-dep_synth/lig_dom"/>
</dbReference>
<keyword evidence="2 10" id="KW-0436">Ligase</keyword>
<dbReference type="EMBL" id="CAMXCT010000507">
    <property type="protein sequence ID" value="CAI3979698.1"/>
    <property type="molecule type" value="Genomic_DNA"/>
</dbReference>
<dbReference type="PANTHER" id="PTHR43272">
    <property type="entry name" value="LONG-CHAIN-FATTY-ACID--COA LIGASE"/>
    <property type="match status" value="1"/>
</dbReference>
<evidence type="ECO:0000256" key="5">
    <source>
        <dbReference type="ARBA" id="ARBA00036813"/>
    </source>
</evidence>
<dbReference type="EMBL" id="CAMXCT030000507">
    <property type="protein sequence ID" value="CAL4767010.1"/>
    <property type="molecule type" value="Genomic_DNA"/>
</dbReference>
<dbReference type="EMBL" id="CAMXCT020000507">
    <property type="protein sequence ID" value="CAL1133073.1"/>
    <property type="molecule type" value="Genomic_DNA"/>
</dbReference>
<evidence type="ECO:0000256" key="2">
    <source>
        <dbReference type="ARBA" id="ARBA00022598"/>
    </source>
</evidence>
<dbReference type="Proteomes" id="UP001152797">
    <property type="component" value="Unassembled WGS sequence"/>
</dbReference>
<comment type="catalytic activity">
    <reaction evidence="5">
        <text>a long-chain fatty acid + ATP + CoA = a long-chain fatty acyl-CoA + AMP + diphosphate</text>
        <dbReference type="Rhea" id="RHEA:15421"/>
        <dbReference type="ChEBI" id="CHEBI:30616"/>
        <dbReference type="ChEBI" id="CHEBI:33019"/>
        <dbReference type="ChEBI" id="CHEBI:57287"/>
        <dbReference type="ChEBI" id="CHEBI:57560"/>
        <dbReference type="ChEBI" id="CHEBI:83139"/>
        <dbReference type="ChEBI" id="CHEBI:456215"/>
        <dbReference type="EC" id="6.2.1.3"/>
    </reaction>
</comment>
<dbReference type="InterPro" id="IPR020845">
    <property type="entry name" value="AMP-binding_CS"/>
</dbReference>
<comment type="caution">
    <text evidence="8">The sequence shown here is derived from an EMBL/GenBank/DDBJ whole genome shotgun (WGS) entry which is preliminary data.</text>
</comment>
<keyword evidence="4" id="KW-0067">ATP-binding</keyword>
<evidence type="ECO:0000313" key="8">
    <source>
        <dbReference type="EMBL" id="CAI3979698.1"/>
    </source>
</evidence>
<dbReference type="SUPFAM" id="SSF56801">
    <property type="entry name" value="Acetyl-CoA synthetase-like"/>
    <property type="match status" value="2"/>
</dbReference>
<evidence type="ECO:0000256" key="6">
    <source>
        <dbReference type="SAM" id="MobiDB-lite"/>
    </source>
</evidence>
<evidence type="ECO:0000256" key="1">
    <source>
        <dbReference type="ARBA" id="ARBA00006432"/>
    </source>
</evidence>
<dbReference type="GO" id="GO:0016020">
    <property type="term" value="C:membrane"/>
    <property type="evidence" value="ECO:0007669"/>
    <property type="project" value="TreeGrafter"/>
</dbReference>
<dbReference type="InterPro" id="IPR042099">
    <property type="entry name" value="ANL_N_sf"/>
</dbReference>
<reference evidence="8" key="1">
    <citation type="submission" date="2022-10" db="EMBL/GenBank/DDBJ databases">
        <authorList>
            <person name="Chen Y."/>
            <person name="Dougan E. K."/>
            <person name="Chan C."/>
            <person name="Rhodes N."/>
            <person name="Thang M."/>
        </authorList>
    </citation>
    <scope>NUCLEOTIDE SEQUENCE</scope>
</reference>
<keyword evidence="3" id="KW-0547">Nucleotide-binding</keyword>
<accession>A0A9P1FKQ2</accession>
<evidence type="ECO:0000259" key="7">
    <source>
        <dbReference type="Pfam" id="PF00501"/>
    </source>
</evidence>
<comment type="similarity">
    <text evidence="1">Belongs to the ATP-dependent AMP-binding enzyme family.</text>
</comment>
<sequence length="1098" mass="119904">MLLKNMNAVSEFARPVKKAKINSTGPDSDVWHSLEAIQAGKLVTSPFPEEGVLTVPQLLERSVKRYADRQAQGIRPLLSWKKDEGYRFPAKVFGETHWRSYREFGDLCKAFGAGLRALGLEPQPEGEFDSLTGKFKIMMYEDTCADWQVCAFGAMSQNIVVATAYATLGTDAVVHAVNEGAVSAIVCNRKSAEGLEKIAEQMPSLEAIIYLDYLCTPEECQTKLKSSSKSVKLLSWQEVIELGKANPKESTPAKPDSIAVLMYTSGSTGPPKGVMLQHQQLVAFVASCFIQFSEVLDDLGSHTFLGYLPLAHILAVVAELLFYTTGNRIAYADPKSLLPGPERCYPKGALEEFAPTLMAGVPKVWETIKKGAETKVEKSGPVVAFLFKLAMRIKKSAVRQNRYTPLFDLLVFKKFKSMLGGCMKFTLSGGGAISPDVQEWVRTAFGCPLIQGYGLTETCGGAVLQKPLADPSVGFVGSVLSSVELTLHSEPEITDNDGKPYLCTDKVHSDGSACCGRGEIWMRGNSIGSGYYKLPEQTAADFDNDGWFHSGDIGLITPEGKVKIIDRKKNLVKLKGGEYVALELINVTYNNHELINADAGGVCSFASHEIDRPVLLAQCKKKELLALAAANGVTGKDDDALCKDPKVMAAVKTALDAVAKAHKLPALMQAIAVMPVLEPWTREVRLLLGGCSAVMEPDEFFCDQIGLVAVQVAQATCLRFRDAIGCCKRNDDNPAQELSCSSTEGAETKVEKSGPVPQPKGLRARVAFLFKLAMRIKKSAVRQNRYTLLFDLLVASSGVQEVQVHVEISETSETNGAAWLPIWEVPPMDEIGRLGGCMKFTLSGGGAISPDVQEWVRTAFGCPLIQSWLQKPLADPSVGFVGSVLSSVELTLHSEPEITDNDGKPYLCTDKVHSDGSACCGRGEIWMRGNSIGSGYYTLPEQTAADFDKDGWHRALDVEPFRCFNGPLGRGVEVPLWRHRADHARRLSTLGGKVKIIDRKENLVKLKEGEHVALELINVTYNNHELVNADAGGVCSFASHEIDRPVLLAQCKKKELLALAAANGVTGKDDDALAKTPRSWQLLRLLWMQWRRHISFRP</sequence>
<feature type="domain" description="AMP-dependent synthetase/ligase" evidence="7">
    <location>
        <begin position="89"/>
        <end position="532"/>
    </location>
</feature>
<gene>
    <name evidence="8" type="ORF">C1SCF055_LOCUS7633</name>
</gene>
<dbReference type="GO" id="GO:0005783">
    <property type="term" value="C:endoplasmic reticulum"/>
    <property type="evidence" value="ECO:0007669"/>
    <property type="project" value="TreeGrafter"/>
</dbReference>
<protein>
    <submittedName>
        <fullName evidence="10">Long-chain-fatty-acid--CoA ligase 4 (Arachidonate--CoA ligase) (Long-chain acyl-CoA synthetas e 4) (LACS 4)</fullName>
    </submittedName>
</protein>
<keyword evidence="11" id="KW-1185">Reference proteome</keyword>
<dbReference type="GO" id="GO:0005524">
    <property type="term" value="F:ATP binding"/>
    <property type="evidence" value="ECO:0007669"/>
    <property type="project" value="UniProtKB-KW"/>
</dbReference>
<organism evidence="8">
    <name type="scientific">Cladocopium goreaui</name>
    <dbReference type="NCBI Taxonomy" id="2562237"/>
    <lineage>
        <taxon>Eukaryota</taxon>
        <taxon>Sar</taxon>
        <taxon>Alveolata</taxon>
        <taxon>Dinophyceae</taxon>
        <taxon>Suessiales</taxon>
        <taxon>Symbiodiniaceae</taxon>
        <taxon>Cladocopium</taxon>
    </lineage>
</organism>
<evidence type="ECO:0000313" key="11">
    <source>
        <dbReference type="Proteomes" id="UP001152797"/>
    </source>
</evidence>
<dbReference type="Gene3D" id="3.40.50.12780">
    <property type="entry name" value="N-terminal domain of ligase-like"/>
    <property type="match status" value="2"/>
</dbReference>
<evidence type="ECO:0000313" key="9">
    <source>
        <dbReference type="EMBL" id="CAL1133073.1"/>
    </source>
</evidence>
<evidence type="ECO:0000313" key="10">
    <source>
        <dbReference type="EMBL" id="CAL4767010.1"/>
    </source>
</evidence>
<name>A0A9P1FKQ2_9DINO</name>
<proteinExistence type="inferred from homology"/>
<dbReference type="PROSITE" id="PS00455">
    <property type="entry name" value="AMP_BINDING"/>
    <property type="match status" value="1"/>
</dbReference>
<feature type="region of interest" description="Disordered" evidence="6">
    <location>
        <begin position="734"/>
        <end position="757"/>
    </location>
</feature>
<feature type="compositionally biased region" description="Polar residues" evidence="6">
    <location>
        <begin position="736"/>
        <end position="745"/>
    </location>
</feature>
<dbReference type="AlphaFoldDB" id="A0A9P1FKQ2"/>
<dbReference type="PANTHER" id="PTHR43272:SF83">
    <property type="entry name" value="ACYL-COA SYNTHETASE LONG-CHAIN, ISOFORM J"/>
    <property type="match status" value="1"/>
</dbReference>
<dbReference type="GO" id="GO:0004467">
    <property type="term" value="F:long-chain fatty acid-CoA ligase activity"/>
    <property type="evidence" value="ECO:0007669"/>
    <property type="project" value="UniProtKB-EC"/>
</dbReference>
<reference evidence="9" key="2">
    <citation type="submission" date="2024-04" db="EMBL/GenBank/DDBJ databases">
        <authorList>
            <person name="Chen Y."/>
            <person name="Shah S."/>
            <person name="Dougan E. K."/>
            <person name="Thang M."/>
            <person name="Chan C."/>
        </authorList>
    </citation>
    <scope>NUCLEOTIDE SEQUENCE [LARGE SCALE GENOMIC DNA]</scope>
</reference>
<evidence type="ECO:0000256" key="4">
    <source>
        <dbReference type="ARBA" id="ARBA00022840"/>
    </source>
</evidence>
<dbReference type="OrthoDB" id="1700726at2759"/>
<evidence type="ECO:0000256" key="3">
    <source>
        <dbReference type="ARBA" id="ARBA00022741"/>
    </source>
</evidence>
<dbReference type="Pfam" id="PF00501">
    <property type="entry name" value="AMP-binding"/>
    <property type="match status" value="1"/>
</dbReference>